<organism evidence="2 3">
    <name type="scientific">Elasticomyces elasticus</name>
    <dbReference type="NCBI Taxonomy" id="574655"/>
    <lineage>
        <taxon>Eukaryota</taxon>
        <taxon>Fungi</taxon>
        <taxon>Dikarya</taxon>
        <taxon>Ascomycota</taxon>
        <taxon>Pezizomycotina</taxon>
        <taxon>Dothideomycetes</taxon>
        <taxon>Dothideomycetidae</taxon>
        <taxon>Mycosphaerellales</taxon>
        <taxon>Teratosphaeriaceae</taxon>
        <taxon>Elasticomyces</taxon>
    </lineage>
</organism>
<evidence type="ECO:0000256" key="1">
    <source>
        <dbReference type="SAM" id="MobiDB-lite"/>
    </source>
</evidence>
<sequence length="318" mass="35264">MATRKRKADNKNASPSRKRVGRGKKRNKTTPIIARESRGMPITRSLRIEITDRPRQAVFATAELLENILLHVPAKQVFALQRTAKQFRDIKLFLQPPIACSAGLLAFKDEKLALVSNFADIDLGLQQGLELQTFLAQPAFHSNSILHLVPARKPRARPSMWLDCDSLALGIPSGFKKISGDHSWKKTYLTDRPCKDAYVFAFWEIRAKSYIRGDVRLKHLTTEDSHGFTLGSLVDAALAAVETRADGANRASECYVGGTLRSHDGPVIDLIRALEAETGKAATFHHLQIAMRDVLLVDEGELSAARVFGETMKPNDGQ</sequence>
<protein>
    <recommendedName>
        <fullName evidence="4">F-box domain-containing protein</fullName>
    </recommendedName>
</protein>
<evidence type="ECO:0000313" key="2">
    <source>
        <dbReference type="EMBL" id="KAK5706097.1"/>
    </source>
</evidence>
<dbReference type="Proteomes" id="UP001310594">
    <property type="component" value="Unassembled WGS sequence"/>
</dbReference>
<evidence type="ECO:0008006" key="4">
    <source>
        <dbReference type="Google" id="ProtNLM"/>
    </source>
</evidence>
<accession>A0AAN7WBZ5</accession>
<feature type="compositionally biased region" description="Basic residues" evidence="1">
    <location>
        <begin position="16"/>
        <end position="28"/>
    </location>
</feature>
<reference evidence="2" key="1">
    <citation type="submission" date="2023-08" db="EMBL/GenBank/DDBJ databases">
        <title>Black Yeasts Isolated from many extreme environments.</title>
        <authorList>
            <person name="Coleine C."/>
            <person name="Stajich J.E."/>
            <person name="Selbmann L."/>
        </authorList>
    </citation>
    <scope>NUCLEOTIDE SEQUENCE</scope>
    <source>
        <strain evidence="2">CCFEE 5810</strain>
    </source>
</reference>
<proteinExistence type="predicted"/>
<feature type="region of interest" description="Disordered" evidence="1">
    <location>
        <begin position="1"/>
        <end position="30"/>
    </location>
</feature>
<dbReference type="EMBL" id="JAVRQU010000002">
    <property type="protein sequence ID" value="KAK5706097.1"/>
    <property type="molecule type" value="Genomic_DNA"/>
</dbReference>
<dbReference type="AlphaFoldDB" id="A0AAN7WBZ5"/>
<gene>
    <name evidence="2" type="ORF">LTR97_001083</name>
</gene>
<comment type="caution">
    <text evidence="2">The sequence shown here is derived from an EMBL/GenBank/DDBJ whole genome shotgun (WGS) entry which is preliminary data.</text>
</comment>
<name>A0AAN7WBZ5_9PEZI</name>
<evidence type="ECO:0000313" key="3">
    <source>
        <dbReference type="Proteomes" id="UP001310594"/>
    </source>
</evidence>